<keyword evidence="10" id="KW-1185">Reference proteome</keyword>
<accession>A0A9W9I6P4</accession>
<reference evidence="9" key="1">
    <citation type="submission" date="2022-11" db="EMBL/GenBank/DDBJ databases">
        <authorList>
            <person name="Petersen C."/>
        </authorList>
    </citation>
    <scope>NUCLEOTIDE SEQUENCE</scope>
    <source>
        <strain evidence="9">IBT 26290</strain>
    </source>
</reference>
<dbReference type="PANTHER" id="PTHR33048:SF108">
    <property type="entry name" value="INTEGRAL MEMBRANE PROTEIN"/>
    <property type="match status" value="1"/>
</dbReference>
<reference evidence="9" key="2">
    <citation type="journal article" date="2023" name="IMA Fungus">
        <title>Comparative genomic study of the Penicillium genus elucidates a diverse pangenome and 15 lateral gene transfer events.</title>
        <authorList>
            <person name="Petersen C."/>
            <person name="Sorensen T."/>
            <person name="Nielsen M.R."/>
            <person name="Sondergaard T.E."/>
            <person name="Sorensen J.L."/>
            <person name="Fitzpatrick D.A."/>
            <person name="Frisvad J.C."/>
            <person name="Nielsen K.L."/>
        </authorList>
    </citation>
    <scope>NUCLEOTIDE SEQUENCE</scope>
    <source>
        <strain evidence="9">IBT 26290</strain>
    </source>
</reference>
<comment type="similarity">
    <text evidence="5">Belongs to the SAT4 family.</text>
</comment>
<dbReference type="GeneID" id="81424480"/>
<dbReference type="AlphaFoldDB" id="A0A9W9I6P4"/>
<organism evidence="9 10">
    <name type="scientific">Penicillium canariense</name>
    <dbReference type="NCBI Taxonomy" id="189055"/>
    <lineage>
        <taxon>Eukaryota</taxon>
        <taxon>Fungi</taxon>
        <taxon>Dikarya</taxon>
        <taxon>Ascomycota</taxon>
        <taxon>Pezizomycotina</taxon>
        <taxon>Eurotiomycetes</taxon>
        <taxon>Eurotiomycetidae</taxon>
        <taxon>Eurotiales</taxon>
        <taxon>Aspergillaceae</taxon>
        <taxon>Penicillium</taxon>
    </lineage>
</organism>
<comment type="subcellular location">
    <subcellularLocation>
        <location evidence="1">Membrane</location>
        <topology evidence="1">Multi-pass membrane protein</topology>
    </subcellularLocation>
</comment>
<evidence type="ECO:0000256" key="3">
    <source>
        <dbReference type="ARBA" id="ARBA00022989"/>
    </source>
</evidence>
<evidence type="ECO:0000256" key="1">
    <source>
        <dbReference type="ARBA" id="ARBA00004141"/>
    </source>
</evidence>
<feature type="region of interest" description="Disordered" evidence="6">
    <location>
        <begin position="211"/>
        <end position="233"/>
    </location>
</feature>
<feature type="non-terminal residue" evidence="9">
    <location>
        <position position="1"/>
    </location>
</feature>
<evidence type="ECO:0000256" key="4">
    <source>
        <dbReference type="ARBA" id="ARBA00023136"/>
    </source>
</evidence>
<feature type="transmembrane region" description="Helical" evidence="7">
    <location>
        <begin position="117"/>
        <end position="141"/>
    </location>
</feature>
<proteinExistence type="inferred from homology"/>
<feature type="transmembrane region" description="Helical" evidence="7">
    <location>
        <begin position="6"/>
        <end position="25"/>
    </location>
</feature>
<keyword evidence="2 7" id="KW-0812">Transmembrane</keyword>
<feature type="transmembrane region" description="Helical" evidence="7">
    <location>
        <begin position="83"/>
        <end position="105"/>
    </location>
</feature>
<dbReference type="InterPro" id="IPR049326">
    <property type="entry name" value="Rhodopsin_dom_fungi"/>
</dbReference>
<evidence type="ECO:0000256" key="2">
    <source>
        <dbReference type="ARBA" id="ARBA00022692"/>
    </source>
</evidence>
<dbReference type="PANTHER" id="PTHR33048">
    <property type="entry name" value="PTH11-LIKE INTEGRAL MEMBRANE PROTEIN (AFU_ORTHOLOGUE AFUA_5G11245)"/>
    <property type="match status" value="1"/>
</dbReference>
<dbReference type="RefSeq" id="XP_056544046.1">
    <property type="nucleotide sequence ID" value="XM_056685304.1"/>
</dbReference>
<dbReference type="Proteomes" id="UP001149163">
    <property type="component" value="Unassembled WGS sequence"/>
</dbReference>
<comment type="caution">
    <text evidence="9">The sequence shown here is derived from an EMBL/GenBank/DDBJ whole genome shotgun (WGS) entry which is preliminary data.</text>
</comment>
<protein>
    <recommendedName>
        <fullName evidence="8">Rhodopsin domain-containing protein</fullName>
    </recommendedName>
</protein>
<feature type="transmembrane region" description="Helical" evidence="7">
    <location>
        <begin position="32"/>
        <end position="59"/>
    </location>
</feature>
<evidence type="ECO:0000256" key="7">
    <source>
        <dbReference type="SAM" id="Phobius"/>
    </source>
</evidence>
<dbReference type="OrthoDB" id="5342292at2759"/>
<evidence type="ECO:0000256" key="5">
    <source>
        <dbReference type="ARBA" id="ARBA00038359"/>
    </source>
</evidence>
<keyword evidence="4 7" id="KW-0472">Membrane</keyword>
<sequence length="233" mass="25735">IAYIATVLYSPAALFVKTSLIYILIRVFKPFYAGIISLYCLLGGVICYYFVIMFVKIFICSPVSAYWTLSERAYATCRRQSSIIIADSVIGSVTDIAILTFPVVLTRRLQMTTRKKLRVIFLLGLGGVAVGFSLYRLVVAIHQRENRHDTVLFMRAILTGNAELGIGLICACLPALNTFTTHNRQHSSSSSRLPKPQSSYPLFEGSQLMESQLSSTARRGCDNDKGFAGPTLG</sequence>
<evidence type="ECO:0000313" key="10">
    <source>
        <dbReference type="Proteomes" id="UP001149163"/>
    </source>
</evidence>
<evidence type="ECO:0000259" key="8">
    <source>
        <dbReference type="Pfam" id="PF20684"/>
    </source>
</evidence>
<feature type="domain" description="Rhodopsin" evidence="8">
    <location>
        <begin position="2"/>
        <end position="179"/>
    </location>
</feature>
<dbReference type="EMBL" id="JAPQKN010000002">
    <property type="protein sequence ID" value="KAJ5167585.1"/>
    <property type="molecule type" value="Genomic_DNA"/>
</dbReference>
<evidence type="ECO:0000256" key="6">
    <source>
        <dbReference type="SAM" id="MobiDB-lite"/>
    </source>
</evidence>
<name>A0A9W9I6P4_9EURO</name>
<keyword evidence="3 7" id="KW-1133">Transmembrane helix</keyword>
<evidence type="ECO:0000313" key="9">
    <source>
        <dbReference type="EMBL" id="KAJ5167585.1"/>
    </source>
</evidence>
<dbReference type="InterPro" id="IPR052337">
    <property type="entry name" value="SAT4-like"/>
</dbReference>
<dbReference type="Pfam" id="PF20684">
    <property type="entry name" value="Fung_rhodopsin"/>
    <property type="match status" value="1"/>
</dbReference>
<dbReference type="GO" id="GO:0016020">
    <property type="term" value="C:membrane"/>
    <property type="evidence" value="ECO:0007669"/>
    <property type="project" value="UniProtKB-SubCell"/>
</dbReference>
<feature type="transmembrane region" description="Helical" evidence="7">
    <location>
        <begin position="153"/>
        <end position="176"/>
    </location>
</feature>
<gene>
    <name evidence="9" type="ORF">N7482_003179</name>
</gene>